<dbReference type="Gene3D" id="2.60.120.470">
    <property type="entry name" value="PITH domain"/>
    <property type="match status" value="1"/>
</dbReference>
<dbReference type="GO" id="GO:0005737">
    <property type="term" value="C:cytoplasm"/>
    <property type="evidence" value="ECO:0007669"/>
    <property type="project" value="UniProtKB-ARBA"/>
</dbReference>
<evidence type="ECO:0000313" key="3">
    <source>
        <dbReference type="EMBL" id="CAG9316292.1"/>
    </source>
</evidence>
<dbReference type="EMBL" id="CAJZBQ010000015">
    <property type="protein sequence ID" value="CAG9316292.1"/>
    <property type="molecule type" value="Genomic_DNA"/>
</dbReference>
<dbReference type="Proteomes" id="UP001162131">
    <property type="component" value="Unassembled WGS sequence"/>
</dbReference>
<dbReference type="SUPFAM" id="SSF49785">
    <property type="entry name" value="Galactose-binding domain-like"/>
    <property type="match status" value="1"/>
</dbReference>
<name>A0AAU9IP93_9CILI</name>
<dbReference type="AlphaFoldDB" id="A0AAU9IP93"/>
<gene>
    <name evidence="3" type="ORF">BSTOLATCC_MIC15727</name>
</gene>
<proteinExistence type="inferred from homology"/>
<dbReference type="PROSITE" id="PS51532">
    <property type="entry name" value="PITH"/>
    <property type="match status" value="1"/>
</dbReference>
<sequence length="207" mass="23227">MENLHGPGYCQCHAVSQDADPFGSDLLSSIHLEAVTCLNEQTPHSGRLVFKTKENKLDRTESLKSNEGDQELLLYIPFVCPVKVLSMCIIGGGGGTSPQLVRVFKNNDHLDFSNVAQMAPVQTFELLENPLGELEYMTRVSKWTNTNSLYMHFPQSTGENYTEITYIGIKGESSNYKRQAVISVYESRAMKKDHKTWDEAMGDEGIR</sequence>
<reference evidence="3" key="1">
    <citation type="submission" date="2021-09" db="EMBL/GenBank/DDBJ databases">
        <authorList>
            <consortium name="AG Swart"/>
            <person name="Singh M."/>
            <person name="Singh A."/>
            <person name="Seah K."/>
            <person name="Emmerich C."/>
        </authorList>
    </citation>
    <scope>NUCLEOTIDE SEQUENCE</scope>
    <source>
        <strain evidence="3">ATCC30299</strain>
    </source>
</reference>
<dbReference type="InterPro" id="IPR045099">
    <property type="entry name" value="PITH1-like"/>
</dbReference>
<keyword evidence="4" id="KW-1185">Reference proteome</keyword>
<dbReference type="PANTHER" id="PTHR12175">
    <property type="entry name" value="AD039 HT014 THIOREDOXIN FAMILY TRP26"/>
    <property type="match status" value="1"/>
</dbReference>
<protein>
    <recommendedName>
        <fullName evidence="2">PITH domain-containing protein</fullName>
    </recommendedName>
</protein>
<evidence type="ECO:0000256" key="1">
    <source>
        <dbReference type="ARBA" id="ARBA00025788"/>
    </source>
</evidence>
<dbReference type="Pfam" id="PF06201">
    <property type="entry name" value="PITH"/>
    <property type="match status" value="1"/>
</dbReference>
<dbReference type="InterPro" id="IPR008979">
    <property type="entry name" value="Galactose-bd-like_sf"/>
</dbReference>
<dbReference type="PANTHER" id="PTHR12175:SF1">
    <property type="entry name" value="PITH DOMAIN-CONTAINING PROTEIN 1"/>
    <property type="match status" value="1"/>
</dbReference>
<dbReference type="InterPro" id="IPR010400">
    <property type="entry name" value="PITH_dom"/>
</dbReference>
<feature type="domain" description="PITH" evidence="2">
    <location>
        <begin position="15"/>
        <end position="189"/>
    </location>
</feature>
<accession>A0AAU9IP93</accession>
<evidence type="ECO:0000313" key="4">
    <source>
        <dbReference type="Proteomes" id="UP001162131"/>
    </source>
</evidence>
<dbReference type="InterPro" id="IPR037047">
    <property type="entry name" value="PITH_dom_sf"/>
</dbReference>
<comment type="caution">
    <text evidence="3">The sequence shown here is derived from an EMBL/GenBank/DDBJ whole genome shotgun (WGS) entry which is preliminary data.</text>
</comment>
<comment type="similarity">
    <text evidence="1">Belongs to the PITHD1 family.</text>
</comment>
<evidence type="ECO:0000259" key="2">
    <source>
        <dbReference type="PROSITE" id="PS51532"/>
    </source>
</evidence>
<organism evidence="3 4">
    <name type="scientific">Blepharisma stoltei</name>
    <dbReference type="NCBI Taxonomy" id="1481888"/>
    <lineage>
        <taxon>Eukaryota</taxon>
        <taxon>Sar</taxon>
        <taxon>Alveolata</taxon>
        <taxon>Ciliophora</taxon>
        <taxon>Postciliodesmatophora</taxon>
        <taxon>Heterotrichea</taxon>
        <taxon>Heterotrichida</taxon>
        <taxon>Blepharismidae</taxon>
        <taxon>Blepharisma</taxon>
    </lineage>
</organism>